<dbReference type="CDD" id="cd09823">
    <property type="entry name" value="peroxinectin_like"/>
    <property type="match status" value="1"/>
</dbReference>
<accession>A0A921YLC0</accession>
<sequence length="616" mass="69341">MKVIILISLFTLCGGFNIFKSFWSGIFGGENRNKRQSEITCNGFCGIIPKSCPKNSRYRTIDGSCNNIQNPSWGTPNTSYVRLRPSNYGDDISSMPTTKSGCPLMSTREISLLTVKDKPIVDTDVSLTAMQFGQLVAHDMSLTAGVLRTGITCCANGQDVGTNPRCANIPVPPNDDVHPGQKCLNFLRTLTTKDNNCTTNNVPAAPLSIVTAFLDTSFLYGSTDSQAKQLRTMVGGRMKTVTRNGQEWPPQVPEPTQICNVQSNTESCYLAGDIRINQNVELAMLQLIFLRKHNQVADYLHLKHVDWSDEKVYQETRRIMCAYNQHITYYEFLPQYLGRENMLKKKLIYENIQDYINDYDPRANPGVSIEHASVAFRFLHSAIAGMLKMYRENGEFAGSVRLSSWMLKPSILEEGSNFAQFARGINTQPQMAMDINYDNETTTFLFRGNNENGTDLAAIDYQRARDHGVASYNDLRTYCGFPRAIDFCDFYDLIPKKLVEILQKIYKTPDDVELAVGGGFERLAKGARVGPTFLCILEEQFSRTRRSDRYFFELGDQDGAFTPEQLSSIRRGATMSRIFCDVAGIKNIQRKAFELISDTNPVVSCDEIETIDLSLW</sequence>
<reference evidence="10" key="2">
    <citation type="submission" date="2020-12" db="EMBL/GenBank/DDBJ databases">
        <authorList>
            <person name="Kanost M."/>
        </authorList>
    </citation>
    <scope>NUCLEOTIDE SEQUENCE</scope>
</reference>
<gene>
    <name evidence="10" type="ORF">O3G_MSEX001710</name>
</gene>
<keyword evidence="3" id="KW-0575">Peroxidase</keyword>
<evidence type="ECO:0000256" key="5">
    <source>
        <dbReference type="ARBA" id="ARBA00022729"/>
    </source>
</evidence>
<evidence type="ECO:0000256" key="4">
    <source>
        <dbReference type="ARBA" id="ARBA00022617"/>
    </source>
</evidence>
<keyword evidence="6" id="KW-0560">Oxidoreductase</keyword>
<comment type="subcellular location">
    <subcellularLocation>
        <location evidence="1">Secreted</location>
    </subcellularLocation>
</comment>
<feature type="chain" id="PRO_5037964447" description="Peroxidase" evidence="9">
    <location>
        <begin position="16"/>
        <end position="616"/>
    </location>
</feature>
<keyword evidence="11" id="KW-1185">Reference proteome</keyword>
<feature type="binding site" description="axial binding residue" evidence="8">
    <location>
        <position position="380"/>
    </location>
    <ligand>
        <name>heme b</name>
        <dbReference type="ChEBI" id="CHEBI:60344"/>
    </ligand>
    <ligandPart>
        <name>Fe</name>
        <dbReference type="ChEBI" id="CHEBI:18248"/>
    </ligandPart>
</feature>
<dbReference type="Pfam" id="PF03098">
    <property type="entry name" value="An_peroxidase"/>
    <property type="match status" value="1"/>
</dbReference>
<dbReference type="InterPro" id="IPR019791">
    <property type="entry name" value="Haem_peroxidase_animal"/>
</dbReference>
<evidence type="ECO:0000256" key="1">
    <source>
        <dbReference type="ARBA" id="ARBA00004613"/>
    </source>
</evidence>
<evidence type="ECO:0000256" key="2">
    <source>
        <dbReference type="ARBA" id="ARBA00022525"/>
    </source>
</evidence>
<dbReference type="Proteomes" id="UP000791440">
    <property type="component" value="Unassembled WGS sequence"/>
</dbReference>
<dbReference type="GO" id="GO:0004601">
    <property type="term" value="F:peroxidase activity"/>
    <property type="evidence" value="ECO:0007669"/>
    <property type="project" value="UniProtKB-KW"/>
</dbReference>
<evidence type="ECO:0008006" key="12">
    <source>
        <dbReference type="Google" id="ProtNLM"/>
    </source>
</evidence>
<evidence type="ECO:0000313" key="11">
    <source>
        <dbReference type="Proteomes" id="UP000791440"/>
    </source>
</evidence>
<organism evidence="10 11">
    <name type="scientific">Manduca sexta</name>
    <name type="common">Tobacco hawkmoth</name>
    <name type="synonym">Tobacco hornworm</name>
    <dbReference type="NCBI Taxonomy" id="7130"/>
    <lineage>
        <taxon>Eukaryota</taxon>
        <taxon>Metazoa</taxon>
        <taxon>Ecdysozoa</taxon>
        <taxon>Arthropoda</taxon>
        <taxon>Hexapoda</taxon>
        <taxon>Insecta</taxon>
        <taxon>Pterygota</taxon>
        <taxon>Neoptera</taxon>
        <taxon>Endopterygota</taxon>
        <taxon>Lepidoptera</taxon>
        <taxon>Glossata</taxon>
        <taxon>Ditrysia</taxon>
        <taxon>Bombycoidea</taxon>
        <taxon>Sphingidae</taxon>
        <taxon>Sphinginae</taxon>
        <taxon>Sphingini</taxon>
        <taxon>Manduca</taxon>
    </lineage>
</organism>
<dbReference type="AlphaFoldDB" id="A0A921YLC0"/>
<dbReference type="PANTHER" id="PTHR11475:SF86">
    <property type="entry name" value="PEROXIDASE"/>
    <property type="match status" value="1"/>
</dbReference>
<evidence type="ECO:0000256" key="9">
    <source>
        <dbReference type="SAM" id="SignalP"/>
    </source>
</evidence>
<name>A0A921YLC0_MANSE</name>
<keyword evidence="4 8" id="KW-0349">Heme</keyword>
<dbReference type="EMBL" id="JH668285">
    <property type="protein sequence ID" value="KAG6441267.1"/>
    <property type="molecule type" value="Genomic_DNA"/>
</dbReference>
<keyword evidence="8" id="KW-0479">Metal-binding</keyword>
<reference evidence="10" key="1">
    <citation type="journal article" date="2016" name="Insect Biochem. Mol. Biol.">
        <title>Multifaceted biological insights from a draft genome sequence of the tobacco hornworm moth, Manduca sexta.</title>
        <authorList>
            <person name="Kanost M.R."/>
            <person name="Arrese E.L."/>
            <person name="Cao X."/>
            <person name="Chen Y.R."/>
            <person name="Chellapilla S."/>
            <person name="Goldsmith M.R."/>
            <person name="Grosse-Wilde E."/>
            <person name="Heckel D.G."/>
            <person name="Herndon N."/>
            <person name="Jiang H."/>
            <person name="Papanicolaou A."/>
            <person name="Qu J."/>
            <person name="Soulages J.L."/>
            <person name="Vogel H."/>
            <person name="Walters J."/>
            <person name="Waterhouse R.M."/>
            <person name="Ahn S.J."/>
            <person name="Almeida F.C."/>
            <person name="An C."/>
            <person name="Aqrawi P."/>
            <person name="Bretschneider A."/>
            <person name="Bryant W.B."/>
            <person name="Bucks S."/>
            <person name="Chao H."/>
            <person name="Chevignon G."/>
            <person name="Christen J.M."/>
            <person name="Clarke D.F."/>
            <person name="Dittmer N.T."/>
            <person name="Ferguson L.C.F."/>
            <person name="Garavelou S."/>
            <person name="Gordon K.H.J."/>
            <person name="Gunaratna R.T."/>
            <person name="Han Y."/>
            <person name="Hauser F."/>
            <person name="He Y."/>
            <person name="Heidel-Fischer H."/>
            <person name="Hirsh A."/>
            <person name="Hu Y."/>
            <person name="Jiang H."/>
            <person name="Kalra D."/>
            <person name="Klinner C."/>
            <person name="Konig C."/>
            <person name="Kovar C."/>
            <person name="Kroll A.R."/>
            <person name="Kuwar S.S."/>
            <person name="Lee S.L."/>
            <person name="Lehman R."/>
            <person name="Li K."/>
            <person name="Li Z."/>
            <person name="Liang H."/>
            <person name="Lovelace S."/>
            <person name="Lu Z."/>
            <person name="Mansfield J.H."/>
            <person name="McCulloch K.J."/>
            <person name="Mathew T."/>
            <person name="Morton B."/>
            <person name="Muzny D.M."/>
            <person name="Neunemann D."/>
            <person name="Ongeri F."/>
            <person name="Pauchet Y."/>
            <person name="Pu L.L."/>
            <person name="Pyrousis I."/>
            <person name="Rao X.J."/>
            <person name="Redding A."/>
            <person name="Roesel C."/>
            <person name="Sanchez-Gracia A."/>
            <person name="Schaack S."/>
            <person name="Shukla A."/>
            <person name="Tetreau G."/>
            <person name="Wang Y."/>
            <person name="Xiong G.H."/>
            <person name="Traut W."/>
            <person name="Walsh T.K."/>
            <person name="Worley K.C."/>
            <person name="Wu D."/>
            <person name="Wu W."/>
            <person name="Wu Y.Q."/>
            <person name="Zhang X."/>
            <person name="Zou Z."/>
            <person name="Zucker H."/>
            <person name="Briscoe A.D."/>
            <person name="Burmester T."/>
            <person name="Clem R.J."/>
            <person name="Feyereisen R."/>
            <person name="Grimmelikhuijzen C.J.P."/>
            <person name="Hamodrakas S.J."/>
            <person name="Hansson B.S."/>
            <person name="Huguet E."/>
            <person name="Jermiin L.S."/>
            <person name="Lan Q."/>
            <person name="Lehman H.K."/>
            <person name="Lorenzen M."/>
            <person name="Merzendorfer H."/>
            <person name="Michalopoulos I."/>
            <person name="Morton D.B."/>
            <person name="Muthukrishnan S."/>
            <person name="Oakeshott J.G."/>
            <person name="Palmer W."/>
            <person name="Park Y."/>
            <person name="Passarelli A.L."/>
            <person name="Rozas J."/>
            <person name="Schwartz L.M."/>
            <person name="Smith W."/>
            <person name="Southgate A."/>
            <person name="Vilcinskas A."/>
            <person name="Vogt R."/>
            <person name="Wang P."/>
            <person name="Werren J."/>
            <person name="Yu X.Q."/>
            <person name="Zhou J.J."/>
            <person name="Brown S.J."/>
            <person name="Scherer S.E."/>
            <person name="Richards S."/>
            <person name="Blissard G.W."/>
        </authorList>
    </citation>
    <scope>NUCLEOTIDE SEQUENCE</scope>
</reference>
<comment type="caution">
    <text evidence="10">The sequence shown here is derived from an EMBL/GenBank/DDBJ whole genome shotgun (WGS) entry which is preliminary data.</text>
</comment>
<proteinExistence type="predicted"/>
<evidence type="ECO:0000256" key="8">
    <source>
        <dbReference type="PIRSR" id="PIRSR619791-2"/>
    </source>
</evidence>
<dbReference type="PROSITE" id="PS50292">
    <property type="entry name" value="PEROXIDASE_3"/>
    <property type="match status" value="1"/>
</dbReference>
<dbReference type="GO" id="GO:0022412">
    <property type="term" value="P:cellular process involved in reproduction in multicellular organism"/>
    <property type="evidence" value="ECO:0007669"/>
    <property type="project" value="UniProtKB-ARBA"/>
</dbReference>
<evidence type="ECO:0000256" key="7">
    <source>
        <dbReference type="ARBA" id="ARBA00023004"/>
    </source>
</evidence>
<keyword evidence="2" id="KW-0964">Secreted</keyword>
<dbReference type="FunFam" id="1.10.640.10:FF:000003">
    <property type="entry name" value="chorion peroxidase"/>
    <property type="match status" value="1"/>
</dbReference>
<evidence type="ECO:0000256" key="6">
    <source>
        <dbReference type="ARBA" id="ARBA00023002"/>
    </source>
</evidence>
<protein>
    <recommendedName>
        <fullName evidence="12">Peroxidase</fullName>
    </recommendedName>
</protein>
<dbReference type="PANTHER" id="PTHR11475">
    <property type="entry name" value="OXIDASE/PEROXIDASE"/>
    <property type="match status" value="1"/>
</dbReference>
<dbReference type="GO" id="GO:0005576">
    <property type="term" value="C:extracellular region"/>
    <property type="evidence" value="ECO:0007669"/>
    <property type="project" value="UniProtKB-SubCell"/>
</dbReference>
<evidence type="ECO:0000313" key="10">
    <source>
        <dbReference type="EMBL" id="KAG6441267.1"/>
    </source>
</evidence>
<keyword evidence="5 9" id="KW-0732">Signal</keyword>
<keyword evidence="7 8" id="KW-0408">Iron</keyword>
<feature type="signal peptide" evidence="9">
    <location>
        <begin position="1"/>
        <end position="15"/>
    </location>
</feature>
<evidence type="ECO:0000256" key="3">
    <source>
        <dbReference type="ARBA" id="ARBA00022559"/>
    </source>
</evidence>
<dbReference type="GO" id="GO:0046872">
    <property type="term" value="F:metal ion binding"/>
    <property type="evidence" value="ECO:0007669"/>
    <property type="project" value="UniProtKB-KW"/>
</dbReference>